<keyword evidence="3" id="KW-1185">Reference proteome</keyword>
<reference evidence="2 3" key="1">
    <citation type="submission" date="2016-10" db="EMBL/GenBank/DDBJ databases">
        <authorList>
            <person name="de Groot N.N."/>
        </authorList>
    </citation>
    <scope>NUCLEOTIDE SEQUENCE [LARGE SCALE GENOMIC DNA]</scope>
    <source>
        <strain evidence="2 3">DSM 27078</strain>
    </source>
</reference>
<dbReference type="RefSeq" id="WP_091464889.1">
    <property type="nucleotide sequence ID" value="NZ_FOEI01000001.1"/>
</dbReference>
<dbReference type="AlphaFoldDB" id="A0A1H8ZAA2"/>
<evidence type="ECO:0000313" key="3">
    <source>
        <dbReference type="Proteomes" id="UP000198648"/>
    </source>
</evidence>
<dbReference type="InterPro" id="IPR024775">
    <property type="entry name" value="DinB-like"/>
</dbReference>
<dbReference type="Gene3D" id="1.20.120.450">
    <property type="entry name" value="dinb family like domain"/>
    <property type="match status" value="1"/>
</dbReference>
<dbReference type="STRING" id="1299341.SAMN05444005_101588"/>
<sequence>MKNIERSEYSDYFEYYINLNPNDTIIEGLENQLKATTDFFKNIPSEKLEYQYEVGKWTPKDILQHLIDTERVFSYRALRFARFDETPLSGYEENDFAASANANLRSIEELIEEYVIARKSTILLFKSFSDIMLESVGVASGASNSVRAIGYVITGHDIHHINVIKERYL</sequence>
<dbReference type="Pfam" id="PF12867">
    <property type="entry name" value="DinB_2"/>
    <property type="match status" value="1"/>
</dbReference>
<dbReference type="EMBL" id="FOEI01000001">
    <property type="protein sequence ID" value="SEP61370.1"/>
    <property type="molecule type" value="Genomic_DNA"/>
</dbReference>
<evidence type="ECO:0000313" key="2">
    <source>
        <dbReference type="EMBL" id="SEP61370.1"/>
    </source>
</evidence>
<name>A0A1H8ZAA2_9FLAO</name>
<dbReference type="SUPFAM" id="SSF109854">
    <property type="entry name" value="DinB/YfiT-like putative metalloenzymes"/>
    <property type="match status" value="1"/>
</dbReference>
<accession>A0A1H8ZAA2</accession>
<gene>
    <name evidence="2" type="ORF">SAMN05444005_101588</name>
</gene>
<feature type="domain" description="DinB-like" evidence="1">
    <location>
        <begin position="30"/>
        <end position="164"/>
    </location>
</feature>
<dbReference type="OrthoDB" id="9793216at2"/>
<dbReference type="InterPro" id="IPR034660">
    <property type="entry name" value="DinB/YfiT-like"/>
</dbReference>
<protein>
    <submittedName>
        <fullName evidence="2">DinB superfamily protein</fullName>
    </submittedName>
</protein>
<proteinExistence type="predicted"/>
<organism evidence="2 3">
    <name type="scientific">Flavobacterium urocaniciphilum</name>
    <dbReference type="NCBI Taxonomy" id="1299341"/>
    <lineage>
        <taxon>Bacteria</taxon>
        <taxon>Pseudomonadati</taxon>
        <taxon>Bacteroidota</taxon>
        <taxon>Flavobacteriia</taxon>
        <taxon>Flavobacteriales</taxon>
        <taxon>Flavobacteriaceae</taxon>
        <taxon>Flavobacterium</taxon>
    </lineage>
</organism>
<evidence type="ECO:0000259" key="1">
    <source>
        <dbReference type="Pfam" id="PF12867"/>
    </source>
</evidence>
<dbReference type="Proteomes" id="UP000198648">
    <property type="component" value="Unassembled WGS sequence"/>
</dbReference>